<dbReference type="SUPFAM" id="SSF51735">
    <property type="entry name" value="NAD(P)-binding Rossmann-fold domains"/>
    <property type="match status" value="1"/>
</dbReference>
<dbReference type="Pfam" id="PF01408">
    <property type="entry name" value="GFO_IDH_MocA"/>
    <property type="match status" value="1"/>
</dbReference>
<sequence>MTVQSSIRLGLIGAGRRGRAIIKAIDRTTSAHLVRVGSHKMETSALVSSSCQIFPDWHAILDPVALDGLIIATPPATHFSIASHALAAKIPTLIEIPLSTTLEHAIALKKLTSPPLAIVNHTLLTHPAYRFIKELVRGHTIGPIRAIRSYFGAYCPDSPVLWNWGAQELALCVDLLNASEPEDISARYIRRHATLGGSGETVELRLDFVQDTDVEVRIRLSNILEQKTHYFAVYFDRLTLVYDGSDSGTLKLHPPIPDFSVPDDTGQPVVLPMEDSLFNTISWFVVAVANRVEDTESLDLGVDVVALLERCQSVLE</sequence>
<dbReference type="InterPro" id="IPR000683">
    <property type="entry name" value="Gfo/Idh/MocA-like_OxRdtase_N"/>
</dbReference>
<dbReference type="Gene3D" id="3.40.50.720">
    <property type="entry name" value="NAD(P)-binding Rossmann-like Domain"/>
    <property type="match status" value="1"/>
</dbReference>
<dbReference type="AlphaFoldDB" id="A0A484H6Z8"/>
<dbReference type="GO" id="GO:0016740">
    <property type="term" value="F:transferase activity"/>
    <property type="evidence" value="ECO:0007669"/>
    <property type="project" value="UniProtKB-KW"/>
</dbReference>
<organism evidence="2">
    <name type="scientific">invertebrate metagenome</name>
    <dbReference type="NCBI Taxonomy" id="1711999"/>
    <lineage>
        <taxon>unclassified sequences</taxon>
        <taxon>metagenomes</taxon>
        <taxon>organismal metagenomes</taxon>
    </lineage>
</organism>
<evidence type="ECO:0000259" key="1">
    <source>
        <dbReference type="Pfam" id="PF01408"/>
    </source>
</evidence>
<evidence type="ECO:0000313" key="2">
    <source>
        <dbReference type="EMBL" id="VBB69280.1"/>
    </source>
</evidence>
<protein>
    <submittedName>
        <fullName evidence="2">Oxidoreductase, Gfo/Idh/MocA family/transferase hexapeptide repeat protein</fullName>
    </submittedName>
</protein>
<dbReference type="PANTHER" id="PTHR43377">
    <property type="entry name" value="BILIVERDIN REDUCTASE A"/>
    <property type="match status" value="1"/>
</dbReference>
<feature type="domain" description="Gfo/Idh/MocA-like oxidoreductase N-terminal" evidence="1">
    <location>
        <begin position="7"/>
        <end position="111"/>
    </location>
</feature>
<gene>
    <name evidence="2" type="ORF">RIEGSTA812A_PEG_753</name>
</gene>
<reference evidence="2" key="1">
    <citation type="submission" date="2018-10" db="EMBL/GenBank/DDBJ databases">
        <authorList>
            <person name="Gruber-Vodicka H."/>
            <person name="Jaeckle O."/>
        </authorList>
    </citation>
    <scope>NUCLEOTIDE SEQUENCE</scope>
</reference>
<dbReference type="InterPro" id="IPR051450">
    <property type="entry name" value="Gfo/Idh/MocA_Oxidoreductases"/>
</dbReference>
<accession>A0A484H6Z8</accession>
<dbReference type="PANTHER" id="PTHR43377:SF1">
    <property type="entry name" value="BILIVERDIN REDUCTASE A"/>
    <property type="match status" value="1"/>
</dbReference>
<dbReference type="EMBL" id="LR026963">
    <property type="protein sequence ID" value="VBB69280.1"/>
    <property type="molecule type" value="Genomic_DNA"/>
</dbReference>
<keyword evidence="2" id="KW-0808">Transferase</keyword>
<dbReference type="InterPro" id="IPR036291">
    <property type="entry name" value="NAD(P)-bd_dom_sf"/>
</dbReference>
<proteinExistence type="predicted"/>
<dbReference type="GO" id="GO:0000166">
    <property type="term" value="F:nucleotide binding"/>
    <property type="evidence" value="ECO:0007669"/>
    <property type="project" value="InterPro"/>
</dbReference>
<name>A0A484H6Z8_9ZZZZ</name>
<dbReference type="Gene3D" id="3.30.360.10">
    <property type="entry name" value="Dihydrodipicolinate Reductase, domain 2"/>
    <property type="match status" value="1"/>
</dbReference>